<evidence type="ECO:0000313" key="5">
    <source>
        <dbReference type="EMBL" id="PJZ71921.1"/>
    </source>
</evidence>
<dbReference type="OrthoDB" id="326044at2"/>
<comment type="caution">
    <text evidence="5">The sequence shown here is derived from an EMBL/GenBank/DDBJ whole genome shotgun (WGS) entry which is preliminary data.</text>
</comment>
<dbReference type="RefSeq" id="WP_100715076.1">
    <property type="nucleotide sequence ID" value="NZ_NPDY01000022.1"/>
</dbReference>
<evidence type="ECO:0000313" key="4">
    <source>
        <dbReference type="EMBL" id="PJZ68451.1"/>
    </source>
</evidence>
<dbReference type="EMBL" id="NPDZ01000016">
    <property type="protein sequence ID" value="PJZ71921.1"/>
    <property type="molecule type" value="Genomic_DNA"/>
</dbReference>
<dbReference type="InterPro" id="IPR007730">
    <property type="entry name" value="SPOR-like_dom"/>
</dbReference>
<evidence type="ECO:0000259" key="3">
    <source>
        <dbReference type="PROSITE" id="PS51724"/>
    </source>
</evidence>
<gene>
    <name evidence="4" type="ORF">CH360_16045</name>
    <name evidence="5" type="ORF">CH373_16955</name>
</gene>
<evidence type="ECO:0000256" key="1">
    <source>
        <dbReference type="SAM" id="MobiDB-lite"/>
    </source>
</evidence>
<proteinExistence type="predicted"/>
<feature type="region of interest" description="Disordered" evidence="1">
    <location>
        <begin position="209"/>
        <end position="233"/>
    </location>
</feature>
<keyword evidence="2" id="KW-0812">Transmembrane</keyword>
<dbReference type="GO" id="GO:0051301">
    <property type="term" value="P:cell division"/>
    <property type="evidence" value="ECO:0007669"/>
    <property type="project" value="UniProtKB-KW"/>
</dbReference>
<keyword evidence="5" id="KW-0132">Cell division</keyword>
<dbReference type="AlphaFoldDB" id="A0A2M9ZIT0"/>
<evidence type="ECO:0000256" key="2">
    <source>
        <dbReference type="SAM" id="Phobius"/>
    </source>
</evidence>
<keyword evidence="2" id="KW-1133">Transmembrane helix</keyword>
<feature type="region of interest" description="Disordered" evidence="1">
    <location>
        <begin position="108"/>
        <end position="158"/>
    </location>
</feature>
<evidence type="ECO:0000313" key="7">
    <source>
        <dbReference type="Proteomes" id="UP000231990"/>
    </source>
</evidence>
<feature type="transmembrane region" description="Helical" evidence="2">
    <location>
        <begin position="16"/>
        <end position="35"/>
    </location>
</feature>
<feature type="domain" description="SPOR" evidence="3">
    <location>
        <begin position="160"/>
        <end position="233"/>
    </location>
</feature>
<keyword evidence="5" id="KW-0131">Cell cycle</keyword>
<keyword evidence="6" id="KW-1185">Reference proteome</keyword>
<dbReference type="Proteomes" id="UP000231990">
    <property type="component" value="Unassembled WGS sequence"/>
</dbReference>
<dbReference type="PROSITE" id="PS51724">
    <property type="entry name" value="SPOR"/>
    <property type="match status" value="1"/>
</dbReference>
<dbReference type="InterPro" id="IPR036680">
    <property type="entry name" value="SPOR-like_sf"/>
</dbReference>
<dbReference type="Gene3D" id="3.30.70.1070">
    <property type="entry name" value="Sporulation related repeat"/>
    <property type="match status" value="1"/>
</dbReference>
<reference evidence="6 7" key="1">
    <citation type="submission" date="2017-07" db="EMBL/GenBank/DDBJ databases">
        <title>Leptospira spp. isolated from tropical soils.</title>
        <authorList>
            <person name="Thibeaux R."/>
            <person name="Iraola G."/>
            <person name="Ferres I."/>
            <person name="Bierque E."/>
            <person name="Girault D."/>
            <person name="Soupe-Gilbert M.-E."/>
            <person name="Picardeau M."/>
            <person name="Goarant C."/>
        </authorList>
    </citation>
    <scope>NUCLEOTIDE SEQUENCE [LARGE SCALE GENOMIC DNA]</scope>
    <source>
        <strain evidence="5 7">FH1-B-B1</strain>
        <strain evidence="4 6">FH1-B-C1</strain>
    </source>
</reference>
<dbReference type="Pfam" id="PF05036">
    <property type="entry name" value="SPOR"/>
    <property type="match status" value="1"/>
</dbReference>
<feature type="compositionally biased region" description="Basic and acidic residues" evidence="1">
    <location>
        <begin position="108"/>
        <end position="139"/>
    </location>
</feature>
<protein>
    <submittedName>
        <fullName evidence="5">Cell division protein</fullName>
    </submittedName>
</protein>
<dbReference type="GO" id="GO:0042834">
    <property type="term" value="F:peptidoglycan binding"/>
    <property type="evidence" value="ECO:0007669"/>
    <property type="project" value="InterPro"/>
</dbReference>
<accession>A0A2M9ZIT0</accession>
<dbReference type="EMBL" id="NPDY01000022">
    <property type="protein sequence ID" value="PJZ68451.1"/>
    <property type="molecule type" value="Genomic_DNA"/>
</dbReference>
<sequence>MKEKIFYVINLDNKRIFLLSLFLIGLLFSFFFLGVSIGRKRGQVQENLALATSISSEQSSGGSTLNAIPLDSFESKSENTNSVNVANSTNREEEIRFRNLPPNSEIVDLKVETTKKETETKESEKKVVSDTIKRPQKEKKSVRKAKDHKSAETATKGKKHISSENFFVQVAAFKSKSKADELKSSLGGKSFVKKTANGYFTVRMGNFSSKEEADRSIKRLPTQLKEGAIISKE</sequence>
<organism evidence="5 7">
    <name type="scientific">Leptospira perolatii</name>
    <dbReference type="NCBI Taxonomy" id="2023191"/>
    <lineage>
        <taxon>Bacteria</taxon>
        <taxon>Pseudomonadati</taxon>
        <taxon>Spirochaetota</taxon>
        <taxon>Spirochaetia</taxon>
        <taxon>Leptospirales</taxon>
        <taxon>Leptospiraceae</taxon>
        <taxon>Leptospira</taxon>
    </lineage>
</organism>
<evidence type="ECO:0000313" key="6">
    <source>
        <dbReference type="Proteomes" id="UP000231962"/>
    </source>
</evidence>
<keyword evidence="2" id="KW-0472">Membrane</keyword>
<dbReference type="Proteomes" id="UP000231962">
    <property type="component" value="Unassembled WGS sequence"/>
</dbReference>
<dbReference type="SUPFAM" id="SSF110997">
    <property type="entry name" value="Sporulation related repeat"/>
    <property type="match status" value="1"/>
</dbReference>
<name>A0A2M9ZIT0_9LEPT</name>